<evidence type="ECO:0000313" key="3">
    <source>
        <dbReference type="EMBL" id="MBC8529619.1"/>
    </source>
</evidence>
<evidence type="ECO:0000313" key="4">
    <source>
        <dbReference type="Proteomes" id="UP000654279"/>
    </source>
</evidence>
<dbReference type="InterPro" id="IPR058193">
    <property type="entry name" value="VanY/YodJ_core_dom"/>
</dbReference>
<dbReference type="Gene3D" id="3.30.1380.10">
    <property type="match status" value="1"/>
</dbReference>
<name>A0A926D287_9FIRM</name>
<dbReference type="AlphaFoldDB" id="A0A926D287"/>
<comment type="caution">
    <text evidence="3">The sequence shown here is derived from an EMBL/GenBank/DDBJ whole genome shotgun (WGS) entry which is preliminary data.</text>
</comment>
<dbReference type="Pfam" id="PF02557">
    <property type="entry name" value="VanY"/>
    <property type="match status" value="1"/>
</dbReference>
<keyword evidence="1" id="KW-0732">Signal</keyword>
<feature type="domain" description="D-alanyl-D-alanine carboxypeptidase-like core" evidence="2">
    <location>
        <begin position="111"/>
        <end position="244"/>
    </location>
</feature>
<feature type="chain" id="PRO_5037183932" evidence="1">
    <location>
        <begin position="28"/>
        <end position="314"/>
    </location>
</feature>
<reference evidence="3" key="1">
    <citation type="submission" date="2020-08" db="EMBL/GenBank/DDBJ databases">
        <title>Genome public.</title>
        <authorList>
            <person name="Liu C."/>
            <person name="Sun Q."/>
        </authorList>
    </citation>
    <scope>NUCLEOTIDE SEQUENCE</scope>
    <source>
        <strain evidence="3">NSJ-44</strain>
    </source>
</reference>
<dbReference type="InterPro" id="IPR003709">
    <property type="entry name" value="VanY-like_core_dom"/>
</dbReference>
<accession>A0A926D287</accession>
<dbReference type="InterPro" id="IPR009045">
    <property type="entry name" value="Zn_M74/Hedgehog-like"/>
</dbReference>
<dbReference type="InterPro" id="IPR052179">
    <property type="entry name" value="DD-CPase-like"/>
</dbReference>
<dbReference type="GO" id="GO:0008233">
    <property type="term" value="F:peptidase activity"/>
    <property type="evidence" value="ECO:0007669"/>
    <property type="project" value="InterPro"/>
</dbReference>
<dbReference type="RefSeq" id="WP_249285436.1">
    <property type="nucleotide sequence ID" value="NZ_JACRSO010000003.1"/>
</dbReference>
<evidence type="ECO:0000259" key="2">
    <source>
        <dbReference type="Pfam" id="PF02557"/>
    </source>
</evidence>
<protein>
    <submittedName>
        <fullName evidence="3">M15 family metallopeptidase</fullName>
    </submittedName>
</protein>
<keyword evidence="4" id="KW-1185">Reference proteome</keyword>
<dbReference type="PANTHER" id="PTHR34385:SF1">
    <property type="entry name" value="PEPTIDOGLYCAN L-ALANYL-D-GLUTAMATE ENDOPEPTIDASE CWLK"/>
    <property type="match status" value="1"/>
</dbReference>
<dbReference type="GO" id="GO:0006508">
    <property type="term" value="P:proteolysis"/>
    <property type="evidence" value="ECO:0007669"/>
    <property type="project" value="InterPro"/>
</dbReference>
<dbReference type="SUPFAM" id="SSF55166">
    <property type="entry name" value="Hedgehog/DD-peptidase"/>
    <property type="match status" value="1"/>
</dbReference>
<feature type="signal peptide" evidence="1">
    <location>
        <begin position="1"/>
        <end position="27"/>
    </location>
</feature>
<proteinExistence type="predicted"/>
<dbReference type="PROSITE" id="PS51257">
    <property type="entry name" value="PROKAR_LIPOPROTEIN"/>
    <property type="match status" value="1"/>
</dbReference>
<evidence type="ECO:0000256" key="1">
    <source>
        <dbReference type="SAM" id="SignalP"/>
    </source>
</evidence>
<sequence>MKKFPRSFMLPLLLALCLALTACTDAAQPAASGTSAAQASPSASASASAQEATPAPVAEDVATLAQGASESMILVNADNPVGEGFQPPALKTLKSLITQPVKLDDDSIQADPCVADAMNAMLAAAKADGEATMRIQNGYRSYSRQKEIFDSTVNYHKTQEKKTEQEAMTITKSKVAVPGYSEHHTGLCFDFGSVEADGIPFGQTAHAAWLKNNVYKYGFIIRYPEDKQSITGTIPEPWHVRYVGLPHSEIMQKQGLCLEEYWQALQSGPITETVDSGTYQVYYAPEGGSLTLPQGERTIASDGRGGVVVAVKVS</sequence>
<dbReference type="PANTHER" id="PTHR34385">
    <property type="entry name" value="D-ALANYL-D-ALANINE CARBOXYPEPTIDASE"/>
    <property type="match status" value="1"/>
</dbReference>
<dbReference type="EMBL" id="JACRSO010000003">
    <property type="protein sequence ID" value="MBC8529619.1"/>
    <property type="molecule type" value="Genomic_DNA"/>
</dbReference>
<dbReference type="Proteomes" id="UP000654279">
    <property type="component" value="Unassembled WGS sequence"/>
</dbReference>
<gene>
    <name evidence="3" type="ORF">H8699_09290</name>
</gene>
<organism evidence="3 4">
    <name type="scientific">Luoshenia tenuis</name>
    <dbReference type="NCBI Taxonomy" id="2763654"/>
    <lineage>
        <taxon>Bacteria</taxon>
        <taxon>Bacillati</taxon>
        <taxon>Bacillota</taxon>
        <taxon>Clostridia</taxon>
        <taxon>Christensenellales</taxon>
        <taxon>Christensenellaceae</taxon>
        <taxon>Luoshenia</taxon>
    </lineage>
</organism>
<dbReference type="CDD" id="cd14852">
    <property type="entry name" value="LD-carboxypeptidase"/>
    <property type="match status" value="1"/>
</dbReference>